<sequence length="436" mass="48692">MLSQIIPKSQPPTQENLDFYSTDVEALRQSVGSLLSSVGYRSCLAAAQAYANIVPQHERFRIALDTVLPQMTSGSDYALRILSSFILFSLYTPHPISMNPFRSIILEHFLSHRAVARTHVNINDTHVNEQFIWVLWKILRGEGSDIGPYSPAQLAREPLHPQMRAAQLTLIEETNISTSSSSASTTVSRSSTPPLQSPRPTLVTRSSDHYPTYGSSENAFNNSSLINRSASSYEGTSKAISLLLSARSRVLTLSEQRILRPHLQSLVHPLLILKAPDLPALITHNPMIAHPFLVWILQSSMPQAAQKEYVDEIKSLPPTLSSFDFIGRLVMDQTPLGSVEATYYVADVIVINVLAGFVHGCIEWIEREEREIEMTGKIDDKLEKAIINLCRFYSSLVKSSVIDVSDDDEITEMKHFALQNSRFEEANTLFRVLAKG</sequence>
<dbReference type="GO" id="GO:0030014">
    <property type="term" value="C:CCR4-NOT complex"/>
    <property type="evidence" value="ECO:0007669"/>
    <property type="project" value="InterPro"/>
</dbReference>
<dbReference type="PANTHER" id="PTHR15975">
    <property type="entry name" value="CCR4-NOT TRANSCRIPTION COMPLEX SUBUNIT 11"/>
    <property type="match status" value="1"/>
</dbReference>
<dbReference type="Proteomes" id="UP000076798">
    <property type="component" value="Unassembled WGS sequence"/>
</dbReference>
<evidence type="ECO:0000256" key="9">
    <source>
        <dbReference type="ARBA" id="ARBA00023242"/>
    </source>
</evidence>
<feature type="region of interest" description="Disordered" evidence="10">
    <location>
        <begin position="176"/>
        <end position="208"/>
    </location>
</feature>
<evidence type="ECO:0000256" key="7">
    <source>
        <dbReference type="ARBA" id="ARBA00023158"/>
    </source>
</evidence>
<dbReference type="GO" id="GO:0005634">
    <property type="term" value="C:nucleus"/>
    <property type="evidence" value="ECO:0007669"/>
    <property type="project" value="UniProtKB-SubCell"/>
</dbReference>
<evidence type="ECO:0000256" key="10">
    <source>
        <dbReference type="SAM" id="MobiDB-lite"/>
    </source>
</evidence>
<dbReference type="OrthoDB" id="3226845at2759"/>
<dbReference type="EMBL" id="KV428089">
    <property type="protein sequence ID" value="KZT37195.1"/>
    <property type="molecule type" value="Genomic_DNA"/>
</dbReference>
<comment type="subcellular location">
    <subcellularLocation>
        <location evidence="2">Cytoplasm</location>
    </subcellularLocation>
    <subcellularLocation>
        <location evidence="1">Nucleus</location>
    </subcellularLocation>
</comment>
<dbReference type="AlphaFoldDB" id="A0A166C8J1"/>
<evidence type="ECO:0000256" key="6">
    <source>
        <dbReference type="ARBA" id="ARBA00023015"/>
    </source>
</evidence>
<reference evidence="11 12" key="1">
    <citation type="journal article" date="2016" name="Mol. Biol. Evol.">
        <title>Comparative Genomics of Early-Diverging Mushroom-Forming Fungi Provides Insights into the Origins of Lignocellulose Decay Capabilities.</title>
        <authorList>
            <person name="Nagy L.G."/>
            <person name="Riley R."/>
            <person name="Tritt A."/>
            <person name="Adam C."/>
            <person name="Daum C."/>
            <person name="Floudas D."/>
            <person name="Sun H."/>
            <person name="Yadav J.S."/>
            <person name="Pangilinan J."/>
            <person name="Larsson K.H."/>
            <person name="Matsuura K."/>
            <person name="Barry K."/>
            <person name="Labutti K."/>
            <person name="Kuo R."/>
            <person name="Ohm R.A."/>
            <person name="Bhattacharya S.S."/>
            <person name="Shirouzu T."/>
            <person name="Yoshinaga Y."/>
            <person name="Martin F.M."/>
            <person name="Grigoriev I.V."/>
            <person name="Hibbett D.S."/>
        </authorList>
    </citation>
    <scope>NUCLEOTIDE SEQUENCE [LARGE SCALE GENOMIC DNA]</scope>
    <source>
        <strain evidence="11 12">HHB10207 ss-3</strain>
    </source>
</reference>
<keyword evidence="7" id="KW-0943">RNA-mediated gene silencing</keyword>
<dbReference type="GO" id="GO:0031047">
    <property type="term" value="P:regulatory ncRNA-mediated gene silencing"/>
    <property type="evidence" value="ECO:0007669"/>
    <property type="project" value="UniProtKB-KW"/>
</dbReference>
<evidence type="ECO:0000256" key="4">
    <source>
        <dbReference type="ARBA" id="ARBA00014872"/>
    </source>
</evidence>
<gene>
    <name evidence="11" type="ORF">SISSUDRAFT_1023256</name>
</gene>
<evidence type="ECO:0000256" key="5">
    <source>
        <dbReference type="ARBA" id="ARBA00022490"/>
    </source>
</evidence>
<evidence type="ECO:0000256" key="8">
    <source>
        <dbReference type="ARBA" id="ARBA00023163"/>
    </source>
</evidence>
<comment type="similarity">
    <text evidence="3">Belongs to the CNOT11 family.</text>
</comment>
<evidence type="ECO:0000313" key="11">
    <source>
        <dbReference type="EMBL" id="KZT37195.1"/>
    </source>
</evidence>
<proteinExistence type="inferred from homology"/>
<protein>
    <recommendedName>
        <fullName evidence="4">CCR4-NOT transcription complex subunit 11</fullName>
    </recommendedName>
</protein>
<keyword evidence="12" id="KW-1185">Reference proteome</keyword>
<evidence type="ECO:0000256" key="1">
    <source>
        <dbReference type="ARBA" id="ARBA00004123"/>
    </source>
</evidence>
<evidence type="ECO:0000256" key="3">
    <source>
        <dbReference type="ARBA" id="ARBA00008030"/>
    </source>
</evidence>
<dbReference type="PANTHER" id="PTHR15975:SF0">
    <property type="entry name" value="CCR4-NOT TRANSCRIPTION COMPLEX SUBUNIT 11"/>
    <property type="match status" value="1"/>
</dbReference>
<feature type="compositionally biased region" description="Low complexity" evidence="10">
    <location>
        <begin position="177"/>
        <end position="192"/>
    </location>
</feature>
<dbReference type="GO" id="GO:0005737">
    <property type="term" value="C:cytoplasm"/>
    <property type="evidence" value="ECO:0007669"/>
    <property type="project" value="UniProtKB-SubCell"/>
</dbReference>
<dbReference type="InterPro" id="IPR019312">
    <property type="entry name" value="CNOT11"/>
</dbReference>
<dbReference type="STRING" id="1314776.A0A166C8J1"/>
<keyword evidence="6" id="KW-0805">Transcription regulation</keyword>
<accession>A0A166C8J1</accession>
<organism evidence="11 12">
    <name type="scientific">Sistotremastrum suecicum HHB10207 ss-3</name>
    <dbReference type="NCBI Taxonomy" id="1314776"/>
    <lineage>
        <taxon>Eukaryota</taxon>
        <taxon>Fungi</taxon>
        <taxon>Dikarya</taxon>
        <taxon>Basidiomycota</taxon>
        <taxon>Agaricomycotina</taxon>
        <taxon>Agaricomycetes</taxon>
        <taxon>Sistotremastrales</taxon>
        <taxon>Sistotremastraceae</taxon>
        <taxon>Sistotremastrum</taxon>
    </lineage>
</organism>
<evidence type="ECO:0000256" key="2">
    <source>
        <dbReference type="ARBA" id="ARBA00004496"/>
    </source>
</evidence>
<keyword evidence="5" id="KW-0963">Cytoplasm</keyword>
<keyword evidence="9" id="KW-0539">Nucleus</keyword>
<dbReference type="Pfam" id="PF10155">
    <property type="entry name" value="CNOT11"/>
    <property type="match status" value="1"/>
</dbReference>
<name>A0A166C8J1_9AGAM</name>
<keyword evidence="8" id="KW-0804">Transcription</keyword>
<evidence type="ECO:0000313" key="12">
    <source>
        <dbReference type="Proteomes" id="UP000076798"/>
    </source>
</evidence>